<protein>
    <recommendedName>
        <fullName evidence="3">Deoxyribose-phosphate aldolase</fullName>
    </recommendedName>
</protein>
<dbReference type="InterPro" id="IPR045444">
    <property type="entry name" value="DUF6503"/>
</dbReference>
<dbReference type="RefSeq" id="WP_066317650.1">
    <property type="nucleotide sequence ID" value="NZ_LQRT01000035.1"/>
</dbReference>
<comment type="caution">
    <text evidence="1">The sequence shown here is derived from an EMBL/GenBank/DDBJ whole genome shotgun (WGS) entry which is preliminary data.</text>
</comment>
<accession>A0A162YWZ3</accession>
<proteinExistence type="predicted"/>
<dbReference type="EMBL" id="LQRT01000035">
    <property type="protein sequence ID" value="KZS39413.1"/>
    <property type="molecule type" value="Genomic_DNA"/>
</dbReference>
<dbReference type="Pfam" id="PF20113">
    <property type="entry name" value="DUF6503"/>
    <property type="match status" value="1"/>
</dbReference>
<reference evidence="1 2" key="1">
    <citation type="submission" date="2016-01" db="EMBL/GenBank/DDBJ databases">
        <title>The draft genome sequence of Aquimarina sp. RZW4-3-2.</title>
        <authorList>
            <person name="Wang Y."/>
        </authorList>
    </citation>
    <scope>NUCLEOTIDE SEQUENCE [LARGE SCALE GENOMIC DNA]</scope>
    <source>
        <strain evidence="1 2">RZW4-3-2</strain>
    </source>
</reference>
<keyword evidence="2" id="KW-1185">Reference proteome</keyword>
<dbReference type="PROSITE" id="PS51257">
    <property type="entry name" value="PROKAR_LIPOPROTEIN"/>
    <property type="match status" value="1"/>
</dbReference>
<dbReference type="STRING" id="1642818.AWE51_12805"/>
<dbReference type="AlphaFoldDB" id="A0A162YWZ3"/>
<dbReference type="Proteomes" id="UP000076715">
    <property type="component" value="Unassembled WGS sequence"/>
</dbReference>
<gene>
    <name evidence="1" type="ORF">AWE51_12805</name>
</gene>
<evidence type="ECO:0000313" key="2">
    <source>
        <dbReference type="Proteomes" id="UP000076715"/>
    </source>
</evidence>
<organism evidence="1 2">
    <name type="scientific">Aquimarina aggregata</name>
    <dbReference type="NCBI Taxonomy" id="1642818"/>
    <lineage>
        <taxon>Bacteria</taxon>
        <taxon>Pseudomonadati</taxon>
        <taxon>Bacteroidota</taxon>
        <taxon>Flavobacteriia</taxon>
        <taxon>Flavobacteriales</taxon>
        <taxon>Flavobacteriaceae</taxon>
        <taxon>Aquimarina</taxon>
    </lineage>
</organism>
<dbReference type="OrthoDB" id="982433at2"/>
<evidence type="ECO:0000313" key="1">
    <source>
        <dbReference type="EMBL" id="KZS39413.1"/>
    </source>
</evidence>
<sequence length="266" mass="30648">MIRQTIILVSIVFGIIACGNNSSKTETKLIANNYTENNETLKSQKLTKADSIINEAIQAHGGTLYNTANYSFIFRKKEYRFTNNDNQYTYSVKRDQNTNDFIINGTFKRHVNEKPIEISKKNTEKYTEALNSVIYFATLPYKLNDAAVNKKFIETTSIKGINYDVIEVTFNQEGGGKDHEDEFHYWVNQETKKIDYLAYKYNVNKGGVRFRSAYNPRVVDGITFQDYINWKAPVGTPLKELPALFEQGKLKELSRIDTENVINLKK</sequence>
<name>A0A162YWZ3_9FLAO</name>
<evidence type="ECO:0008006" key="3">
    <source>
        <dbReference type="Google" id="ProtNLM"/>
    </source>
</evidence>